<dbReference type="AlphaFoldDB" id="A0AA35IZA9"/>
<evidence type="ECO:0000313" key="1">
    <source>
        <dbReference type="EMBL" id="CAI4039673.1"/>
    </source>
</evidence>
<evidence type="ECO:0000313" key="2">
    <source>
        <dbReference type="Proteomes" id="UP001161438"/>
    </source>
</evidence>
<proteinExistence type="predicted"/>
<dbReference type="GeneID" id="80918884"/>
<name>A0AA35IZA9_SACMI</name>
<reference evidence="1" key="1">
    <citation type="submission" date="2022-10" db="EMBL/GenBank/DDBJ databases">
        <authorList>
            <person name="Byrne P K."/>
        </authorList>
    </citation>
    <scope>NUCLEOTIDE SEQUENCE</scope>
    <source>
        <strain evidence="1">IFO1815</strain>
    </source>
</reference>
<dbReference type="RefSeq" id="XP_056082788.1">
    <property type="nucleotide sequence ID" value="XM_056223170.1"/>
</dbReference>
<keyword evidence="2" id="KW-1185">Reference proteome</keyword>
<gene>
    <name evidence="1" type="primary">SMKI09G0810</name>
    <name evidence="1" type="ORF">SMKI_09G0810</name>
</gene>
<accession>A0AA35IZA9</accession>
<dbReference type="EMBL" id="OX365765">
    <property type="protein sequence ID" value="CAI4039673.1"/>
    <property type="molecule type" value="Genomic_DNA"/>
</dbReference>
<sequence length="632" mass="71140">MADKSSTNDGDSLVTNGHILSQRGSKKAYNKCKKKNVAPSIRWKNFGVARQADDEQQASLILDKMSHLKKFSSNEGDDENLFVQWADDITDTLSGLWCTGIFLKLLISSALSGRAKEWFDSTLEGIDDNVVNAYTLEKFLALLSEEFDGAKLLRRERFTKLLRLPIDSEKSLETFSYISEHLTPYYLSTSAALDLFLTKLEPQFQKELENSVFPMTLDMALLMTACEFAKRASSHRKDRKKNTSDFDIGTSKKRATNLNKKCKTKIIRENNTNRKSNRKKCFSEKELLIPDLKRRKQSECGIQFPLVVPEHKEFPSERKVSVNVCISKNGQSNLSNPPDFHAYLKDTKSQQYADSATSNLINNRLISCTATDKLIGGKVVTMKNENTAYNEPTDGRPSSLENRNRAVKENTLQFMSSNSFKECGKIHDSRTRSISGGNMTISSSQTMHMFSRPGSLAIDHQARNNEVSMSNRIKVVDNYNPFTANLKVSKSSKNVPASMRMDDLSGTVGLKNALRTTYEENESYQLSSKKSYPLNNFAVRTRNAHFNDRPSNYTSAHAITSVTYPSSSSISTIQCFTRPNSKEPSPKKVIISSCMVAQKKELANTKSKEAKNRSSFNEVTNPFLVNVIEKNK</sequence>
<evidence type="ECO:0008006" key="3">
    <source>
        <dbReference type="Google" id="ProtNLM"/>
    </source>
</evidence>
<organism evidence="1 2">
    <name type="scientific">Saccharomyces mikatae IFO 1815</name>
    <dbReference type="NCBI Taxonomy" id="226126"/>
    <lineage>
        <taxon>Eukaryota</taxon>
        <taxon>Fungi</taxon>
        <taxon>Dikarya</taxon>
        <taxon>Ascomycota</taxon>
        <taxon>Saccharomycotina</taxon>
        <taxon>Saccharomycetes</taxon>
        <taxon>Saccharomycetales</taxon>
        <taxon>Saccharomycetaceae</taxon>
        <taxon>Saccharomyces</taxon>
    </lineage>
</organism>
<dbReference type="Proteomes" id="UP001161438">
    <property type="component" value="Chromosome 9"/>
</dbReference>
<protein>
    <recommendedName>
        <fullName evidence="3">YIL092W-like protein</fullName>
    </recommendedName>
</protein>